<reference evidence="2" key="1">
    <citation type="submission" date="2021-01" db="EMBL/GenBank/DDBJ databases">
        <title>Marivirga aurantiaca sp. nov., isolated from intertidal surface sediments.</title>
        <authorList>
            <person name="Zhang M."/>
        </authorList>
    </citation>
    <scope>NUCLEOTIDE SEQUENCE</scope>
    <source>
        <strain evidence="2">S37H4</strain>
    </source>
</reference>
<proteinExistence type="predicted"/>
<sequence length="274" mass="31581">MNKILTFIIVLAFYSCNAQTNFNSTIEFTSDLEKFENLSGLKESLKGVEIIALGENTHGLGEVFTAKTELVKFLHQELGFDLVLFESGYGDAALAWEQLDSLSTREFTSVFSSNFYYNSEEIENLVSYVKSQNGELKIQGFDCQPQQNYLIKRMTEIVQSVDSVLAKSVLLEMRSFNNLYQYENDNDTLSFYKQRDRFIDFLNSYNDFLNKNLNELLNSGATKNEINALKKSNEIFIDTYSKINIGEIMSWPVADNIRDKSLFEKVKWFKESKP</sequence>
<name>A0A934WUX0_9BACT</name>
<evidence type="ECO:0000313" key="3">
    <source>
        <dbReference type="Proteomes" id="UP000611723"/>
    </source>
</evidence>
<dbReference type="Gene3D" id="1.20.1440.30">
    <property type="entry name" value="Biosynthetic Protein domain"/>
    <property type="match status" value="1"/>
</dbReference>
<feature type="chain" id="PRO_5037532193" evidence="1">
    <location>
        <begin position="19"/>
        <end position="274"/>
    </location>
</feature>
<dbReference type="Pfam" id="PF05139">
    <property type="entry name" value="Erythro_esteras"/>
    <property type="match status" value="1"/>
</dbReference>
<comment type="caution">
    <text evidence="2">The sequence shown here is derived from an EMBL/GenBank/DDBJ whole genome shotgun (WGS) entry which is preliminary data.</text>
</comment>
<organism evidence="2 3">
    <name type="scientific">Marivirga aurantiaca</name>
    <dbReference type="NCBI Taxonomy" id="2802615"/>
    <lineage>
        <taxon>Bacteria</taxon>
        <taxon>Pseudomonadati</taxon>
        <taxon>Bacteroidota</taxon>
        <taxon>Cytophagia</taxon>
        <taxon>Cytophagales</taxon>
        <taxon>Marivirgaceae</taxon>
        <taxon>Marivirga</taxon>
    </lineage>
</organism>
<keyword evidence="1" id="KW-0732">Signal</keyword>
<dbReference type="SUPFAM" id="SSF159501">
    <property type="entry name" value="EreA/ChaN-like"/>
    <property type="match status" value="1"/>
</dbReference>
<dbReference type="RefSeq" id="WP_201429096.1">
    <property type="nucleotide sequence ID" value="NZ_JAEQBW010000001.1"/>
</dbReference>
<dbReference type="InterPro" id="IPR052036">
    <property type="entry name" value="Hydrolase/PRTase-associated"/>
</dbReference>
<dbReference type="Proteomes" id="UP000611723">
    <property type="component" value="Unassembled WGS sequence"/>
</dbReference>
<dbReference type="EMBL" id="JAEQBW010000001">
    <property type="protein sequence ID" value="MBK6263406.1"/>
    <property type="molecule type" value="Genomic_DNA"/>
</dbReference>
<dbReference type="PANTHER" id="PTHR31299:SF0">
    <property type="entry name" value="ESTERASE, PUTATIVE (AFU_ORTHOLOGUE AFUA_1G05850)-RELATED"/>
    <property type="match status" value="1"/>
</dbReference>
<dbReference type="PANTHER" id="PTHR31299">
    <property type="entry name" value="ESTERASE, PUTATIVE (AFU_ORTHOLOGUE AFUA_1G05850)-RELATED"/>
    <property type="match status" value="1"/>
</dbReference>
<protein>
    <submittedName>
        <fullName evidence="2">Erythromycin esterase family protein</fullName>
    </submittedName>
</protein>
<dbReference type="Gene3D" id="3.30.1870.10">
    <property type="entry name" value="EreA-like, domain 2"/>
    <property type="match status" value="1"/>
</dbReference>
<dbReference type="Gene3D" id="3.40.1660.10">
    <property type="entry name" value="EreA-like (biosynthetic domain)"/>
    <property type="match status" value="1"/>
</dbReference>
<dbReference type="InterPro" id="IPR007815">
    <property type="entry name" value="Emycin_Estase"/>
</dbReference>
<dbReference type="PROSITE" id="PS51257">
    <property type="entry name" value="PROKAR_LIPOPROTEIN"/>
    <property type="match status" value="1"/>
</dbReference>
<evidence type="ECO:0000256" key="1">
    <source>
        <dbReference type="SAM" id="SignalP"/>
    </source>
</evidence>
<dbReference type="GO" id="GO:0046677">
    <property type="term" value="P:response to antibiotic"/>
    <property type="evidence" value="ECO:0007669"/>
    <property type="project" value="InterPro"/>
</dbReference>
<feature type="signal peptide" evidence="1">
    <location>
        <begin position="1"/>
        <end position="18"/>
    </location>
</feature>
<accession>A0A934WUX0</accession>
<evidence type="ECO:0000313" key="2">
    <source>
        <dbReference type="EMBL" id="MBK6263406.1"/>
    </source>
</evidence>
<keyword evidence="3" id="KW-1185">Reference proteome</keyword>
<dbReference type="AlphaFoldDB" id="A0A934WUX0"/>
<gene>
    <name evidence="2" type="ORF">JKA74_00050</name>
</gene>